<dbReference type="PANTHER" id="PTHR37549">
    <property type="entry name" value="LIPOPROTEIN LPRI"/>
    <property type="match status" value="1"/>
</dbReference>
<gene>
    <name evidence="3" type="ORF">C0W93_03875</name>
</gene>
<dbReference type="GO" id="GO:0005576">
    <property type="term" value="C:extracellular region"/>
    <property type="evidence" value="ECO:0007669"/>
    <property type="project" value="TreeGrafter"/>
</dbReference>
<feature type="signal peptide" evidence="1">
    <location>
        <begin position="1"/>
        <end position="21"/>
    </location>
</feature>
<feature type="domain" description="DUF306" evidence="2">
    <location>
        <begin position="283"/>
        <end position="382"/>
    </location>
</feature>
<dbReference type="AlphaFoldDB" id="A0A2T3KYI3"/>
<dbReference type="InterPro" id="IPR038670">
    <property type="entry name" value="HslJ-like_sf"/>
</dbReference>
<name>A0A2T3KYI3_PHOLD</name>
<keyword evidence="1" id="KW-0732">Signal</keyword>
<protein>
    <recommendedName>
        <fullName evidence="2">DUF306 domain-containing protein</fullName>
    </recommendedName>
</protein>
<dbReference type="RefSeq" id="WP_107184319.1">
    <property type="nucleotide sequence ID" value="NZ_CP131575.1"/>
</dbReference>
<organism evidence="3 4">
    <name type="scientific">Photobacterium leiognathi subsp. mandapamensis</name>
    <name type="common">Photobacterium mandapamensis</name>
    <dbReference type="NCBI Taxonomy" id="48408"/>
    <lineage>
        <taxon>Bacteria</taxon>
        <taxon>Pseudomonadati</taxon>
        <taxon>Pseudomonadota</taxon>
        <taxon>Gammaproteobacteria</taxon>
        <taxon>Vibrionales</taxon>
        <taxon>Vibrionaceae</taxon>
        <taxon>Photobacterium</taxon>
    </lineage>
</organism>
<proteinExistence type="predicted"/>
<feature type="chain" id="PRO_5015498698" description="DUF306 domain-containing protein" evidence="1">
    <location>
        <begin position="22"/>
        <end position="403"/>
    </location>
</feature>
<reference evidence="3 4" key="1">
    <citation type="submission" date="2018-03" db="EMBL/GenBank/DDBJ databases">
        <title>Whole genome sequencing of Histamine producing bacteria.</title>
        <authorList>
            <person name="Butler K."/>
        </authorList>
    </citation>
    <scope>NUCLEOTIDE SEQUENCE [LARGE SCALE GENOMIC DNA]</scope>
    <source>
        <strain evidence="3 4">Res.4.1</strain>
    </source>
</reference>
<dbReference type="InterPro" id="IPR052755">
    <property type="entry name" value="Lysozyme_Inhibitor_LprI"/>
</dbReference>
<evidence type="ECO:0000256" key="1">
    <source>
        <dbReference type="SAM" id="SignalP"/>
    </source>
</evidence>
<dbReference type="Gene3D" id="2.40.128.270">
    <property type="match status" value="1"/>
</dbReference>
<evidence type="ECO:0000259" key="2">
    <source>
        <dbReference type="Pfam" id="PF03724"/>
    </source>
</evidence>
<dbReference type="InterPro" id="IPR005184">
    <property type="entry name" value="DUF306_Meta_HslJ"/>
</dbReference>
<comment type="caution">
    <text evidence="3">The sequence shown here is derived from an EMBL/GenBank/DDBJ whole genome shotgun (WGS) entry which is preliminary data.</text>
</comment>
<evidence type="ECO:0000313" key="4">
    <source>
        <dbReference type="Proteomes" id="UP000240530"/>
    </source>
</evidence>
<dbReference type="Proteomes" id="UP000240530">
    <property type="component" value="Unassembled WGS sequence"/>
</dbReference>
<dbReference type="Pfam" id="PF03724">
    <property type="entry name" value="META"/>
    <property type="match status" value="1"/>
</dbReference>
<evidence type="ECO:0000313" key="3">
    <source>
        <dbReference type="EMBL" id="PSV12860.1"/>
    </source>
</evidence>
<dbReference type="PANTHER" id="PTHR37549:SF1">
    <property type="entry name" value="LIPOPROTEIN LPRI"/>
    <property type="match status" value="1"/>
</dbReference>
<sequence>MKRLVPLLAGVVAMFSPALMAASLDASDCHSPSSELDKLICHDAELVVLNKQLSGVYQQALTQSMVSEADVMKETQKNWLATRHLCLKHSDPQRCLVESYRSRLQSLKEINATVLPPLATYSFNDLREARFKGIEDIGTAIKLQHGLWAGEPYQPGGTVMPQVILLDDIKAVGPLTPNNHKMAAVLLNYSPGGTGQFLYLAVVDKQSGHLNNIATAFVGDRFRVKDLKIVNKKIILDVIQPGKNDPACCPGDVVRHIWHLNKQNELIEEPRLNKVVRLTPDILSNTQWQLESWRYGDPVSADSDISLRYVNGRFMGNIACNQYTVTVKSKVQPGFIDVLENHVSVTEKQCANPLAAEQQQRYLEQLGGVSQFTYFAGKLALSYRVNGQFGVMIYSQVPLIKAK</sequence>
<accession>A0A2T3KYI3</accession>
<dbReference type="EMBL" id="PYNS01000002">
    <property type="protein sequence ID" value="PSV12860.1"/>
    <property type="molecule type" value="Genomic_DNA"/>
</dbReference>